<evidence type="ECO:0000313" key="3">
    <source>
        <dbReference type="Proteomes" id="UP001454036"/>
    </source>
</evidence>
<protein>
    <submittedName>
        <fullName evidence="2">Uncharacterized protein</fullName>
    </submittedName>
</protein>
<keyword evidence="1" id="KW-1133">Transmembrane helix</keyword>
<gene>
    <name evidence="2" type="ORF">LIER_30485</name>
</gene>
<comment type="caution">
    <text evidence="2">The sequence shown here is derived from an EMBL/GenBank/DDBJ whole genome shotgun (WGS) entry which is preliminary data.</text>
</comment>
<name>A0AAV3RPN4_LITER</name>
<dbReference type="EMBL" id="BAABME010010942">
    <property type="protein sequence ID" value="GAA0182993.1"/>
    <property type="molecule type" value="Genomic_DNA"/>
</dbReference>
<dbReference type="Proteomes" id="UP001454036">
    <property type="component" value="Unassembled WGS sequence"/>
</dbReference>
<reference evidence="2 3" key="1">
    <citation type="submission" date="2024-01" db="EMBL/GenBank/DDBJ databases">
        <title>The complete chloroplast genome sequence of Lithospermum erythrorhizon: insights into the phylogenetic relationship among Boraginaceae species and the maternal lineages of purple gromwells.</title>
        <authorList>
            <person name="Okada T."/>
            <person name="Watanabe K."/>
        </authorList>
    </citation>
    <scope>NUCLEOTIDE SEQUENCE [LARGE SCALE GENOMIC DNA]</scope>
</reference>
<feature type="transmembrane region" description="Helical" evidence="1">
    <location>
        <begin position="20"/>
        <end position="37"/>
    </location>
</feature>
<accession>A0AAV3RPN4</accession>
<evidence type="ECO:0000313" key="2">
    <source>
        <dbReference type="EMBL" id="GAA0182993.1"/>
    </source>
</evidence>
<dbReference type="AlphaFoldDB" id="A0AAV3RPN4"/>
<proteinExistence type="predicted"/>
<keyword evidence="1" id="KW-0472">Membrane</keyword>
<organism evidence="2 3">
    <name type="scientific">Lithospermum erythrorhizon</name>
    <name type="common">Purple gromwell</name>
    <name type="synonym">Lithospermum officinale var. erythrorhizon</name>
    <dbReference type="NCBI Taxonomy" id="34254"/>
    <lineage>
        <taxon>Eukaryota</taxon>
        <taxon>Viridiplantae</taxon>
        <taxon>Streptophyta</taxon>
        <taxon>Embryophyta</taxon>
        <taxon>Tracheophyta</taxon>
        <taxon>Spermatophyta</taxon>
        <taxon>Magnoliopsida</taxon>
        <taxon>eudicotyledons</taxon>
        <taxon>Gunneridae</taxon>
        <taxon>Pentapetalae</taxon>
        <taxon>asterids</taxon>
        <taxon>lamiids</taxon>
        <taxon>Boraginales</taxon>
        <taxon>Boraginaceae</taxon>
        <taxon>Boraginoideae</taxon>
        <taxon>Lithospermeae</taxon>
        <taxon>Lithospermum</taxon>
    </lineage>
</organism>
<sequence>MTPPEAFLAICNAQNPNTHLFFNSLFTLLLCFRLIYLKLRLAHLGSTSILIRLAHHYIVVIVRTIL</sequence>
<keyword evidence="3" id="KW-1185">Reference proteome</keyword>
<keyword evidence="1" id="KW-0812">Transmembrane</keyword>
<evidence type="ECO:0000256" key="1">
    <source>
        <dbReference type="SAM" id="Phobius"/>
    </source>
</evidence>